<organism evidence="2 3">
    <name type="scientific">Providencia stuartii ATCC 25827</name>
    <dbReference type="NCBI Taxonomy" id="471874"/>
    <lineage>
        <taxon>Bacteria</taxon>
        <taxon>Pseudomonadati</taxon>
        <taxon>Pseudomonadota</taxon>
        <taxon>Gammaproteobacteria</taxon>
        <taxon>Enterobacterales</taxon>
        <taxon>Morganellaceae</taxon>
        <taxon>Providencia</taxon>
    </lineage>
</organism>
<accession>A0AA87CT51</accession>
<keyword evidence="1" id="KW-1133">Transmembrane helix</keyword>
<keyword evidence="1" id="KW-0812">Transmembrane</keyword>
<sequence>MSQSNAAKLSFFRLPAIFVSVWILTEYLWFYSVTIQPLLYAPPHYLNSIIYGLRVEWFIKIFIFLLSTCLIFYYTKLNQANLKNILIVAGIAIVYFFILKFTQHLSGIVMNKTFGGIGLYHRPSLVYAYRFSIIVSIINVLILILLFIPRIFFCKKARHDFVLTEKNHGLIYNALYTITMLCFTLVITFITVYSIALFKENQLILKGFLLLSYQASDMLFPATAAAIVIFLLSIYRTIPFQGSQLKVKRLMLLSFINTIILLVIMSLLAFLLYLSIKANQQIATLDKFFVIVGIVIFIIIARLINKRVFRTKKDSPTITPTA</sequence>
<feature type="transmembrane region" description="Helical" evidence="1">
    <location>
        <begin position="12"/>
        <end position="31"/>
    </location>
</feature>
<reference evidence="3" key="1">
    <citation type="submission" date="2008-04" db="EMBL/GenBank/DDBJ databases">
        <title>Draft genome sequence of Providencia stuartii (ATCC 25827).</title>
        <authorList>
            <person name="Sudarsanam P."/>
            <person name="Ley R."/>
            <person name="Guruge J."/>
            <person name="Turnbaugh P.J."/>
            <person name="Mahowald M."/>
            <person name="Liep D."/>
            <person name="Gordon J."/>
        </authorList>
    </citation>
    <scope>NUCLEOTIDE SEQUENCE [LARGE SCALE GENOMIC DNA]</scope>
    <source>
        <strain evidence="3">ATCC 25827</strain>
    </source>
</reference>
<reference evidence="2 3" key="3">
    <citation type="submission" date="2008-05" db="EMBL/GenBank/DDBJ databases">
        <authorList>
            <person name="Fulton L."/>
            <person name="Clifton S."/>
            <person name="Fulton B."/>
            <person name="Xu J."/>
            <person name="Minx P."/>
            <person name="Pepin K.H."/>
            <person name="Johnson M."/>
            <person name="Thiruvilangam P."/>
            <person name="Bhonagiri V."/>
            <person name="Nash W.E."/>
            <person name="Mardis E.R."/>
            <person name="Wilson R.K."/>
        </authorList>
    </citation>
    <scope>NUCLEOTIDE SEQUENCE [LARGE SCALE GENOMIC DNA]</scope>
    <source>
        <strain evidence="2 3">ATCC 25827</strain>
    </source>
</reference>
<proteinExistence type="predicted"/>
<keyword evidence="1" id="KW-0472">Membrane</keyword>
<protein>
    <submittedName>
        <fullName evidence="2">Uncharacterized protein</fullName>
    </submittedName>
</protein>
<dbReference type="RefSeq" id="WP_004915683.1">
    <property type="nucleotide sequence ID" value="NZ_DS607635.1"/>
</dbReference>
<feature type="transmembrane region" description="Helical" evidence="1">
    <location>
        <begin position="174"/>
        <end position="198"/>
    </location>
</feature>
<feature type="transmembrane region" description="Helical" evidence="1">
    <location>
        <begin position="218"/>
        <end position="238"/>
    </location>
</feature>
<feature type="transmembrane region" description="Helical" evidence="1">
    <location>
        <begin position="85"/>
        <end position="106"/>
    </location>
</feature>
<gene>
    <name evidence="2" type="ORF">PROSTU_03890</name>
</gene>
<evidence type="ECO:0000256" key="1">
    <source>
        <dbReference type="SAM" id="Phobius"/>
    </source>
</evidence>
<feature type="transmembrane region" description="Helical" evidence="1">
    <location>
        <begin position="51"/>
        <end position="73"/>
    </location>
</feature>
<dbReference type="Proteomes" id="UP000004506">
    <property type="component" value="Unassembled WGS sequence"/>
</dbReference>
<evidence type="ECO:0000313" key="2">
    <source>
        <dbReference type="EMBL" id="EDU58158.1"/>
    </source>
</evidence>
<dbReference type="AlphaFoldDB" id="A0AA87CT51"/>
<comment type="caution">
    <text evidence="2">The sequence shown here is derived from an EMBL/GenBank/DDBJ whole genome shotgun (WGS) entry which is preliminary data.</text>
</comment>
<dbReference type="EMBL" id="ABJD02000102">
    <property type="protein sequence ID" value="EDU58158.1"/>
    <property type="molecule type" value="Genomic_DNA"/>
</dbReference>
<feature type="transmembrane region" description="Helical" evidence="1">
    <location>
        <begin position="250"/>
        <end position="276"/>
    </location>
</feature>
<reference evidence="3" key="2">
    <citation type="submission" date="2008-04" db="EMBL/GenBank/DDBJ databases">
        <title>Draft genome sequence of Providencia stuartii(ATCC 25827).</title>
        <authorList>
            <person name="Sudarsanam P."/>
            <person name="Ley R."/>
            <person name="Guruge J."/>
            <person name="Turnbaugh P.J."/>
            <person name="Mahowald M."/>
            <person name="Liep D."/>
            <person name="Gordon J."/>
        </authorList>
    </citation>
    <scope>NUCLEOTIDE SEQUENCE [LARGE SCALE GENOMIC DNA]</scope>
    <source>
        <strain evidence="3">ATCC 25827</strain>
    </source>
</reference>
<name>A0AA87CT51_PROST</name>
<evidence type="ECO:0000313" key="3">
    <source>
        <dbReference type="Proteomes" id="UP000004506"/>
    </source>
</evidence>
<feature type="transmembrane region" description="Helical" evidence="1">
    <location>
        <begin position="288"/>
        <end position="305"/>
    </location>
</feature>
<feature type="transmembrane region" description="Helical" evidence="1">
    <location>
        <begin position="126"/>
        <end position="153"/>
    </location>
</feature>